<dbReference type="SUPFAM" id="SSF55961">
    <property type="entry name" value="Bet v1-like"/>
    <property type="match status" value="1"/>
</dbReference>
<protein>
    <submittedName>
        <fullName evidence="3">SRPBCC domain-containing protein</fullName>
    </submittedName>
</protein>
<dbReference type="Pfam" id="PF08327">
    <property type="entry name" value="AHSA1"/>
    <property type="match status" value="1"/>
</dbReference>
<dbReference type="Proteomes" id="UP000295096">
    <property type="component" value="Unassembled WGS sequence"/>
</dbReference>
<dbReference type="AlphaFoldDB" id="A0A4R5QKD3"/>
<name>A0A4R5QKD3_9PROT</name>
<evidence type="ECO:0000256" key="1">
    <source>
        <dbReference type="ARBA" id="ARBA00006817"/>
    </source>
</evidence>
<keyword evidence="4" id="KW-1185">Reference proteome</keyword>
<feature type="domain" description="Activator of Hsp90 ATPase homologue 1/2-like C-terminal" evidence="2">
    <location>
        <begin position="17"/>
        <end position="167"/>
    </location>
</feature>
<reference evidence="3 4" key="1">
    <citation type="journal article" date="2016" name="J. Microbiol.">
        <title>Dankookia rubra gen. nov., sp. nov., an alphaproteobacterium isolated from sediment of a shallow stream.</title>
        <authorList>
            <person name="Kim W.H."/>
            <person name="Kim D.H."/>
            <person name="Kang K."/>
            <person name="Ahn T.Y."/>
        </authorList>
    </citation>
    <scope>NUCLEOTIDE SEQUENCE [LARGE SCALE GENOMIC DNA]</scope>
    <source>
        <strain evidence="3 4">JCM30602</strain>
    </source>
</reference>
<dbReference type="CDD" id="cd07814">
    <property type="entry name" value="SRPBCC_CalC_Aha1-like"/>
    <property type="match status" value="1"/>
</dbReference>
<organism evidence="3 4">
    <name type="scientific">Dankookia rubra</name>
    <dbReference type="NCBI Taxonomy" id="1442381"/>
    <lineage>
        <taxon>Bacteria</taxon>
        <taxon>Pseudomonadati</taxon>
        <taxon>Pseudomonadota</taxon>
        <taxon>Alphaproteobacteria</taxon>
        <taxon>Acetobacterales</taxon>
        <taxon>Roseomonadaceae</taxon>
        <taxon>Dankookia</taxon>
    </lineage>
</organism>
<accession>A0A4R5QKD3</accession>
<dbReference type="OrthoDB" id="9805228at2"/>
<evidence type="ECO:0000313" key="4">
    <source>
        <dbReference type="Proteomes" id="UP000295096"/>
    </source>
</evidence>
<dbReference type="InterPro" id="IPR013538">
    <property type="entry name" value="ASHA1/2-like_C"/>
</dbReference>
<evidence type="ECO:0000313" key="3">
    <source>
        <dbReference type="EMBL" id="TDH63191.1"/>
    </source>
</evidence>
<gene>
    <name evidence="3" type="ORF">E2C06_07365</name>
</gene>
<evidence type="ECO:0000259" key="2">
    <source>
        <dbReference type="Pfam" id="PF08327"/>
    </source>
</evidence>
<dbReference type="InterPro" id="IPR023393">
    <property type="entry name" value="START-like_dom_sf"/>
</dbReference>
<sequence length="168" mass="18401">MAAAEPGPEFTITRLFRAPRRRVWDAWTKPEMLAQWFGPKGVTTTVLRFELRPGGLLHARMEMPEGGTMWARFVYREVVPPARLVWAHAFGDAAGNIAPSPFGGAWPPELLTTVTFEPASGEAEATQVTLRWSPIEATAEERAAFAAAIPSMSGGWGGSFDQLDRFLG</sequence>
<comment type="caution">
    <text evidence="3">The sequence shown here is derived from an EMBL/GenBank/DDBJ whole genome shotgun (WGS) entry which is preliminary data.</text>
</comment>
<dbReference type="Gene3D" id="3.30.530.20">
    <property type="match status" value="1"/>
</dbReference>
<proteinExistence type="inferred from homology"/>
<comment type="similarity">
    <text evidence="1">Belongs to the AHA1 family.</text>
</comment>
<dbReference type="RefSeq" id="WP_133287952.1">
    <property type="nucleotide sequence ID" value="NZ_SMSJ01000006.1"/>
</dbReference>
<dbReference type="EMBL" id="SMSJ01000006">
    <property type="protein sequence ID" value="TDH63191.1"/>
    <property type="molecule type" value="Genomic_DNA"/>
</dbReference>